<dbReference type="GO" id="GO:0006535">
    <property type="term" value="P:cysteine biosynthetic process from serine"/>
    <property type="evidence" value="ECO:0007669"/>
    <property type="project" value="UniProtKB-UniRule"/>
</dbReference>
<keyword evidence="6 12" id="KW-0808">Transferase</keyword>
<evidence type="ECO:0000256" key="9">
    <source>
        <dbReference type="ARBA" id="ARBA00047931"/>
    </source>
</evidence>
<accession>A0A2K8N769</accession>
<gene>
    <name evidence="14" type="primary">cysK</name>
    <name evidence="14" type="ORF">CVV65_09775</name>
</gene>
<dbReference type="Proteomes" id="UP000231932">
    <property type="component" value="Chromosome"/>
</dbReference>
<evidence type="ECO:0000256" key="3">
    <source>
        <dbReference type="ARBA" id="ARBA00007103"/>
    </source>
</evidence>
<protein>
    <recommendedName>
        <fullName evidence="4 12">Cysteine synthase</fullName>
        <ecNumber evidence="4 12">2.5.1.47</ecNumber>
    </recommendedName>
</protein>
<keyword evidence="7 10" id="KW-0663">Pyridoxal phosphate</keyword>
<feature type="binding site" evidence="10">
    <location>
        <begin position="178"/>
        <end position="182"/>
    </location>
    <ligand>
        <name>pyridoxal 5'-phosphate</name>
        <dbReference type="ChEBI" id="CHEBI:597326"/>
    </ligand>
</feature>
<proteinExistence type="inferred from homology"/>
<dbReference type="GO" id="GO:0005737">
    <property type="term" value="C:cytoplasm"/>
    <property type="evidence" value="ECO:0007669"/>
    <property type="project" value="UniProtKB-ARBA"/>
</dbReference>
<evidence type="ECO:0000259" key="13">
    <source>
        <dbReference type="Pfam" id="PF00291"/>
    </source>
</evidence>
<evidence type="ECO:0000313" key="14">
    <source>
        <dbReference type="EMBL" id="ATY85178.1"/>
    </source>
</evidence>
<evidence type="ECO:0000256" key="7">
    <source>
        <dbReference type="ARBA" id="ARBA00022898"/>
    </source>
</evidence>
<feature type="domain" description="Tryptophan synthase beta chain-like PALP" evidence="13">
    <location>
        <begin position="9"/>
        <end position="294"/>
    </location>
</feature>
<dbReference type="OrthoDB" id="9808024at2"/>
<dbReference type="FunFam" id="3.40.50.1100:FF:000067">
    <property type="entry name" value="Cysteine synthase"/>
    <property type="match status" value="1"/>
</dbReference>
<evidence type="ECO:0000256" key="4">
    <source>
        <dbReference type="ARBA" id="ARBA00012681"/>
    </source>
</evidence>
<keyword evidence="15" id="KW-1185">Reference proteome</keyword>
<comment type="catalytic activity">
    <reaction evidence="9 12">
        <text>O-acetyl-L-serine + hydrogen sulfide = L-cysteine + acetate</text>
        <dbReference type="Rhea" id="RHEA:14829"/>
        <dbReference type="ChEBI" id="CHEBI:29919"/>
        <dbReference type="ChEBI" id="CHEBI:30089"/>
        <dbReference type="ChEBI" id="CHEBI:35235"/>
        <dbReference type="ChEBI" id="CHEBI:58340"/>
        <dbReference type="EC" id="2.5.1.47"/>
    </reaction>
</comment>
<sequence length="309" mass="32973">MTVAKSVAELIGRTPLLRLNHLSDETGAEVLGKVEFFNPGGSVKDRIGLSMIEAAERDGKLDRDTVIIEPTSGNTGIALAMVATAKKYRLILVMPETMSVERRSLLKAFGAELVLTPGPEGMKGAVKKAEELVKKYPKAIILQQFNNPANPEIHRRTTAEEIWKDTDGKVDILVSGVGTGGTITGVAEVLKGRKPSFRAVAVEPADSPVLSGGQPGPHKIQGIGAGFVPQVLNTQLVDEVIQVKNEEAFAGARFLAREEGLLVGISSGAAYHAASILAHRPENKGKTIVVILPDTGERYLSTPLFQEAQ</sequence>
<evidence type="ECO:0000256" key="1">
    <source>
        <dbReference type="ARBA" id="ARBA00001933"/>
    </source>
</evidence>
<dbReference type="AlphaFoldDB" id="A0A2K8N769"/>
<keyword evidence="8 12" id="KW-0198">Cysteine biosynthesis</keyword>
<dbReference type="NCBIfam" id="TIGR01136">
    <property type="entry name" value="cysKM"/>
    <property type="match status" value="1"/>
</dbReference>
<dbReference type="InterPro" id="IPR005859">
    <property type="entry name" value="CysK"/>
</dbReference>
<reference evidence="15" key="1">
    <citation type="submission" date="2017-11" db="EMBL/GenBank/DDBJ databases">
        <title>Complete Genome Sequence of Kyrpidia sp. Strain EA-1, a thermophilic, hydrogen-oxidizing Bacterium, isolated from the Azores.</title>
        <authorList>
            <person name="Reiner J.E."/>
            <person name="Lapp C.J."/>
            <person name="Bunk B."/>
            <person name="Gescher J."/>
        </authorList>
    </citation>
    <scope>NUCLEOTIDE SEQUENCE [LARGE SCALE GENOMIC DNA]</scope>
    <source>
        <strain evidence="15">EA-1</strain>
    </source>
</reference>
<evidence type="ECO:0000256" key="11">
    <source>
        <dbReference type="PIRSR" id="PIRSR605856-51"/>
    </source>
</evidence>
<comment type="cofactor">
    <cofactor evidence="1 10 12">
        <name>pyridoxal 5'-phosphate</name>
        <dbReference type="ChEBI" id="CHEBI:597326"/>
    </cofactor>
</comment>
<dbReference type="NCBIfam" id="TIGR01139">
    <property type="entry name" value="cysK"/>
    <property type="match status" value="1"/>
</dbReference>
<dbReference type="InterPro" id="IPR050214">
    <property type="entry name" value="Cys_Synth/Cystath_Beta-Synth"/>
</dbReference>
<dbReference type="SUPFAM" id="SSF53686">
    <property type="entry name" value="Tryptophan synthase beta subunit-like PLP-dependent enzymes"/>
    <property type="match status" value="1"/>
</dbReference>
<evidence type="ECO:0000313" key="15">
    <source>
        <dbReference type="Proteomes" id="UP000231932"/>
    </source>
</evidence>
<feature type="binding site" evidence="10">
    <location>
        <position position="74"/>
    </location>
    <ligand>
        <name>pyridoxal 5'-phosphate</name>
        <dbReference type="ChEBI" id="CHEBI:597326"/>
    </ligand>
</feature>
<evidence type="ECO:0000256" key="5">
    <source>
        <dbReference type="ARBA" id="ARBA00022605"/>
    </source>
</evidence>
<dbReference type="InterPro" id="IPR001926">
    <property type="entry name" value="TrpB-like_PALP"/>
</dbReference>
<dbReference type="PROSITE" id="PS00901">
    <property type="entry name" value="CYS_SYNTHASE"/>
    <property type="match status" value="1"/>
</dbReference>
<evidence type="ECO:0000256" key="10">
    <source>
        <dbReference type="PIRSR" id="PIRSR605856-50"/>
    </source>
</evidence>
<dbReference type="PANTHER" id="PTHR10314">
    <property type="entry name" value="CYSTATHIONINE BETA-SYNTHASE"/>
    <property type="match status" value="1"/>
</dbReference>
<comment type="similarity">
    <text evidence="3 12">Belongs to the cysteine synthase/cystathionine beta-synthase family.</text>
</comment>
<dbReference type="InterPro" id="IPR005856">
    <property type="entry name" value="Cys_synth"/>
</dbReference>
<dbReference type="Pfam" id="PF00291">
    <property type="entry name" value="PALP"/>
    <property type="match status" value="1"/>
</dbReference>
<feature type="modified residue" description="N6-(pyridoxal phosphate)lysine" evidence="11">
    <location>
        <position position="44"/>
    </location>
</feature>
<dbReference type="EC" id="2.5.1.47" evidence="4 12"/>
<dbReference type="RefSeq" id="WP_100667968.1">
    <property type="nucleotide sequence ID" value="NZ_CP024955.1"/>
</dbReference>
<dbReference type="EMBL" id="CP024955">
    <property type="protein sequence ID" value="ATY85178.1"/>
    <property type="molecule type" value="Genomic_DNA"/>
</dbReference>
<dbReference type="Gene3D" id="3.40.50.1100">
    <property type="match status" value="2"/>
</dbReference>
<dbReference type="KEGG" id="kyr:CVV65_09775"/>
<dbReference type="InterPro" id="IPR001216">
    <property type="entry name" value="P-phosphate_BS"/>
</dbReference>
<evidence type="ECO:0000256" key="6">
    <source>
        <dbReference type="ARBA" id="ARBA00022679"/>
    </source>
</evidence>
<evidence type="ECO:0000256" key="2">
    <source>
        <dbReference type="ARBA" id="ARBA00004962"/>
    </source>
</evidence>
<dbReference type="InterPro" id="IPR036052">
    <property type="entry name" value="TrpB-like_PALP_sf"/>
</dbReference>
<comment type="pathway">
    <text evidence="2">Amino-acid biosynthesis; L-cysteine biosynthesis; L-cysteine from L-serine: step 2/2.</text>
</comment>
<organism evidence="14 15">
    <name type="scientific">Kyrpidia spormannii</name>
    <dbReference type="NCBI Taxonomy" id="2055160"/>
    <lineage>
        <taxon>Bacteria</taxon>
        <taxon>Bacillati</taxon>
        <taxon>Bacillota</taxon>
        <taxon>Bacilli</taxon>
        <taxon>Bacillales</taxon>
        <taxon>Alicyclobacillaceae</taxon>
        <taxon>Kyrpidia</taxon>
    </lineage>
</organism>
<keyword evidence="5 12" id="KW-0028">Amino-acid biosynthesis</keyword>
<feature type="binding site" evidence="10">
    <location>
        <position position="266"/>
    </location>
    <ligand>
        <name>pyridoxal 5'-phosphate</name>
        <dbReference type="ChEBI" id="CHEBI:597326"/>
    </ligand>
</feature>
<evidence type="ECO:0000256" key="8">
    <source>
        <dbReference type="ARBA" id="ARBA00023192"/>
    </source>
</evidence>
<dbReference type="GO" id="GO:0004124">
    <property type="term" value="F:cysteine synthase activity"/>
    <property type="evidence" value="ECO:0007669"/>
    <property type="project" value="UniProtKB-UniRule"/>
</dbReference>
<evidence type="ECO:0000256" key="12">
    <source>
        <dbReference type="RuleBase" id="RU003985"/>
    </source>
</evidence>
<dbReference type="UniPathway" id="UPA00136">
    <property type="reaction ID" value="UER00200"/>
</dbReference>
<dbReference type="CDD" id="cd01561">
    <property type="entry name" value="CBS_like"/>
    <property type="match status" value="1"/>
</dbReference>
<name>A0A2K8N769_9BACL</name>